<dbReference type="AlphaFoldDB" id="A0A4R6HLU5"/>
<protein>
    <submittedName>
        <fullName evidence="7">Phosphate transport system permease protein</fullName>
    </submittedName>
</protein>
<dbReference type="Gene3D" id="1.10.3720.10">
    <property type="entry name" value="MetI-like"/>
    <property type="match status" value="1"/>
</dbReference>
<evidence type="ECO:0000256" key="2">
    <source>
        <dbReference type="ARBA" id="ARBA00022692"/>
    </source>
</evidence>
<evidence type="ECO:0000256" key="1">
    <source>
        <dbReference type="ARBA" id="ARBA00004651"/>
    </source>
</evidence>
<dbReference type="Proteomes" id="UP000295150">
    <property type="component" value="Unassembled WGS sequence"/>
</dbReference>
<dbReference type="InterPro" id="IPR000515">
    <property type="entry name" value="MetI-like"/>
</dbReference>
<reference evidence="7 8" key="1">
    <citation type="submission" date="2019-03" db="EMBL/GenBank/DDBJ databases">
        <title>Freshwater and sediment microbial communities from various areas in North America, analyzing microbe dynamics in response to fracking.</title>
        <authorList>
            <person name="Lamendella R."/>
        </authorList>
    </citation>
    <scope>NUCLEOTIDE SEQUENCE [LARGE SCALE GENOMIC DNA]</scope>
    <source>
        <strain evidence="7 8">1_TX</strain>
    </source>
</reference>
<feature type="transmembrane region" description="Helical" evidence="5">
    <location>
        <begin position="104"/>
        <end position="129"/>
    </location>
</feature>
<comment type="similarity">
    <text evidence="5">Belongs to the binding-protein-dependent transport system permease family.</text>
</comment>
<keyword evidence="2 5" id="KW-0812">Transmembrane</keyword>
<dbReference type="GO" id="GO:0005886">
    <property type="term" value="C:plasma membrane"/>
    <property type="evidence" value="ECO:0007669"/>
    <property type="project" value="UniProtKB-SubCell"/>
</dbReference>
<dbReference type="PROSITE" id="PS50928">
    <property type="entry name" value="ABC_TM1"/>
    <property type="match status" value="1"/>
</dbReference>
<comment type="subcellular location">
    <subcellularLocation>
        <location evidence="1 5">Cell membrane</location>
        <topology evidence="1 5">Multi-pass membrane protein</topology>
    </subcellularLocation>
</comment>
<feature type="transmembrane region" description="Helical" evidence="5">
    <location>
        <begin position="12"/>
        <end position="34"/>
    </location>
</feature>
<dbReference type="CDD" id="cd06261">
    <property type="entry name" value="TM_PBP2"/>
    <property type="match status" value="1"/>
</dbReference>
<keyword evidence="5" id="KW-0813">Transport</keyword>
<evidence type="ECO:0000313" key="8">
    <source>
        <dbReference type="Proteomes" id="UP000295150"/>
    </source>
</evidence>
<evidence type="ECO:0000256" key="5">
    <source>
        <dbReference type="RuleBase" id="RU363032"/>
    </source>
</evidence>
<feature type="domain" description="ABC transmembrane type-1" evidence="6">
    <location>
        <begin position="67"/>
        <end position="269"/>
    </location>
</feature>
<accession>A0A4R6HLU5</accession>
<feature type="transmembrane region" description="Helical" evidence="5">
    <location>
        <begin position="251"/>
        <end position="273"/>
    </location>
</feature>
<dbReference type="SUPFAM" id="SSF161098">
    <property type="entry name" value="MetI-like"/>
    <property type="match status" value="1"/>
</dbReference>
<dbReference type="Pfam" id="PF00528">
    <property type="entry name" value="BPD_transp_1"/>
    <property type="match status" value="1"/>
</dbReference>
<dbReference type="InterPro" id="IPR035906">
    <property type="entry name" value="MetI-like_sf"/>
</dbReference>
<gene>
    <name evidence="7" type="ORF">DFO68_106180</name>
</gene>
<keyword evidence="4 5" id="KW-0472">Membrane</keyword>
<evidence type="ECO:0000259" key="6">
    <source>
        <dbReference type="PROSITE" id="PS50928"/>
    </source>
</evidence>
<dbReference type="PANTHER" id="PTHR42922">
    <property type="entry name" value="PHOSPHATE TRANSPORT SYSTEM PERMEASE PROTEIN PSTA"/>
    <property type="match status" value="1"/>
</dbReference>
<evidence type="ECO:0000313" key="7">
    <source>
        <dbReference type="EMBL" id="TDO09923.1"/>
    </source>
</evidence>
<evidence type="ECO:0000256" key="4">
    <source>
        <dbReference type="ARBA" id="ARBA00023136"/>
    </source>
</evidence>
<evidence type="ECO:0000256" key="3">
    <source>
        <dbReference type="ARBA" id="ARBA00022989"/>
    </source>
</evidence>
<sequence length="283" mass="30196">MNRYTKQTLVESLIRLSMALVVGVLALIIGMTLYKGGLVLWNQPEVVITAPGPMYLLGGSGGFLHAILGSFAIVLPATLIATLLALAVAMYLQTDYCSERFARAVNLLLYVLWGTPAIVYGVFVLTLLIVMEARASLLAALVAVTLLQFPIIARFMDEALRSVAANLKESGYSLGLTRLETMKITLKAALPGLTAGVIMGFARGLGDGAAVLFTAGGGINMPNELDDSATTLPILIFQQASSPYPSVRDDAFAAAFVLMMLVLGLIVVSKLIANHFSRYTQDH</sequence>
<organism evidence="7 8">
    <name type="scientific">Halomonas ventosae</name>
    <dbReference type="NCBI Taxonomy" id="229007"/>
    <lineage>
        <taxon>Bacteria</taxon>
        <taxon>Pseudomonadati</taxon>
        <taxon>Pseudomonadota</taxon>
        <taxon>Gammaproteobacteria</taxon>
        <taxon>Oceanospirillales</taxon>
        <taxon>Halomonadaceae</taxon>
        <taxon>Halomonas</taxon>
    </lineage>
</organism>
<keyword evidence="8" id="KW-1185">Reference proteome</keyword>
<dbReference type="PANTHER" id="PTHR42922:SF1">
    <property type="entry name" value="PHOSPHATE TRANSPORT SYSTEM PERMEASE PROTEIN PSTA"/>
    <property type="match status" value="1"/>
</dbReference>
<dbReference type="EMBL" id="SNWH01000006">
    <property type="protein sequence ID" value="TDO09923.1"/>
    <property type="molecule type" value="Genomic_DNA"/>
</dbReference>
<feature type="transmembrane region" description="Helical" evidence="5">
    <location>
        <begin position="63"/>
        <end position="92"/>
    </location>
</feature>
<feature type="transmembrane region" description="Helical" evidence="5">
    <location>
        <begin position="135"/>
        <end position="153"/>
    </location>
</feature>
<feature type="transmembrane region" description="Helical" evidence="5">
    <location>
        <begin position="184"/>
        <end position="202"/>
    </location>
</feature>
<comment type="caution">
    <text evidence="7">The sequence shown here is derived from an EMBL/GenBank/DDBJ whole genome shotgun (WGS) entry which is preliminary data.</text>
</comment>
<dbReference type="InterPro" id="IPR051408">
    <property type="entry name" value="Phosphate_transprt_permease"/>
</dbReference>
<proteinExistence type="inferred from homology"/>
<dbReference type="GO" id="GO:0055085">
    <property type="term" value="P:transmembrane transport"/>
    <property type="evidence" value="ECO:0007669"/>
    <property type="project" value="InterPro"/>
</dbReference>
<name>A0A4R6HLU5_9GAMM</name>
<dbReference type="OrthoDB" id="9775069at2"/>
<dbReference type="RefSeq" id="WP_133482976.1">
    <property type="nucleotide sequence ID" value="NZ_SNWH01000006.1"/>
</dbReference>
<keyword evidence="3 5" id="KW-1133">Transmembrane helix</keyword>